<evidence type="ECO:0000259" key="8">
    <source>
        <dbReference type="PROSITE" id="PS50048"/>
    </source>
</evidence>
<keyword evidence="5" id="KW-0804">Transcription</keyword>
<evidence type="ECO:0000256" key="4">
    <source>
        <dbReference type="ARBA" id="ARBA00023125"/>
    </source>
</evidence>
<sequence>MGDRRQQSSPGIGIVPTDDPRSDHLSSSAEPQQQQHGAIIRNARRSSSGEPPGSRSAKRRKENHVRSRVSRACDRCKSRKTRCSGKYPCTLCSQLGLTCQYEAAYTRGRLPSIELETDDRVLQMAAATTNTPHNNHRRHSSSVLTNSSTNNRSNHRITSPRPDAADHHVHHPAAAAPDTISLPSPISIEHPDRLPVDDQPPPPGPSQQPSSQRHTSAQSSRNSPEPSQNDQQGHYVGPASGASFLLRIQRKLLRQQSGLMSSAGSESASIFTFGDLPLPDDEPCGMDGSFFVLPPQPDAEALLARYFDFAAATHRFLHRPTVEGWLRELYETNGAMRERAAARSRLALLFMVFAQAGNTRCAGMTGREYSSARFFSAAEHQLSAEKGEIRLTSVQARLVQCFWLLGQSRINHCWSLFGTTAHLVLALGMHRKRRIDSSVDYIDLECRKRTFWCAYNLDTYLSAALGRPRTFHDEDIDQEFPTCVNDSDLHVRQMHPSPNKSQSLMSGCIAHMRFSRILANILRDLYGIRPPSTEDRYRLAAKYNDELNSWRASVGYLLDTDGVDPSLFQPIFLRQRNVLNLAFWHAQILVHRPFLLSNFAGLTSYNLHRGPAAASSGGSGGGKLTWHVQRCLDAATNIVRVVDELTRSGQIYSTFWVTSLHPSPNLPVLLPPINSTDKKNPQFTHYFAFCAVVVLYVHTIQQQQGRLPAPDPSSPSSSSASSLSPDYFFRAASRCHDQIARVATKGSLAERYAVVLQELRLELLRHNHHYYGIINGEDSGSSRAATANAGLGLAAAVLPPEMVFGAGAGGGGSGQQQADELAAAAGLEGLGGQQGGGAGGLEGAFAEASPSSSIAQMTGWGQFDSLVVGGIGSLESLLADSTAGWDLDLGGELTGIA</sequence>
<keyword evidence="3" id="KW-0805">Transcription regulation</keyword>
<name>A0AA39X1M9_9PEZI</name>
<comment type="caution">
    <text evidence="9">The sequence shown here is derived from an EMBL/GenBank/DDBJ whole genome shotgun (WGS) entry which is preliminary data.</text>
</comment>
<comment type="subcellular location">
    <subcellularLocation>
        <location evidence="1">Nucleus</location>
    </subcellularLocation>
</comment>
<evidence type="ECO:0000256" key="5">
    <source>
        <dbReference type="ARBA" id="ARBA00023163"/>
    </source>
</evidence>
<dbReference type="PANTHER" id="PTHR47540">
    <property type="entry name" value="THIAMINE REPRESSIBLE GENES REGULATORY PROTEIN THI5"/>
    <property type="match status" value="1"/>
</dbReference>
<evidence type="ECO:0000256" key="2">
    <source>
        <dbReference type="ARBA" id="ARBA00022723"/>
    </source>
</evidence>
<dbReference type="SMART" id="SM00066">
    <property type="entry name" value="GAL4"/>
    <property type="match status" value="1"/>
</dbReference>
<dbReference type="GO" id="GO:0000981">
    <property type="term" value="F:DNA-binding transcription factor activity, RNA polymerase II-specific"/>
    <property type="evidence" value="ECO:0007669"/>
    <property type="project" value="InterPro"/>
</dbReference>
<keyword evidence="2" id="KW-0479">Metal-binding</keyword>
<dbReference type="InterPro" id="IPR007219">
    <property type="entry name" value="XnlR_reg_dom"/>
</dbReference>
<feature type="domain" description="Zn(2)-C6 fungal-type" evidence="8">
    <location>
        <begin position="72"/>
        <end position="101"/>
    </location>
</feature>
<dbReference type="GO" id="GO:0006351">
    <property type="term" value="P:DNA-templated transcription"/>
    <property type="evidence" value="ECO:0007669"/>
    <property type="project" value="InterPro"/>
</dbReference>
<feature type="region of interest" description="Disordered" evidence="7">
    <location>
        <begin position="1"/>
        <end position="68"/>
    </location>
</feature>
<dbReference type="Pfam" id="PF04082">
    <property type="entry name" value="Fungal_trans"/>
    <property type="match status" value="1"/>
</dbReference>
<feature type="compositionally biased region" description="Low complexity" evidence="7">
    <location>
        <begin position="45"/>
        <end position="55"/>
    </location>
</feature>
<organism evidence="9 10">
    <name type="scientific">Lasiodiplodia hormozganensis</name>
    <dbReference type="NCBI Taxonomy" id="869390"/>
    <lineage>
        <taxon>Eukaryota</taxon>
        <taxon>Fungi</taxon>
        <taxon>Dikarya</taxon>
        <taxon>Ascomycota</taxon>
        <taxon>Pezizomycotina</taxon>
        <taxon>Dothideomycetes</taxon>
        <taxon>Dothideomycetes incertae sedis</taxon>
        <taxon>Botryosphaeriales</taxon>
        <taxon>Botryosphaeriaceae</taxon>
        <taxon>Lasiodiplodia</taxon>
    </lineage>
</organism>
<dbReference type="EMBL" id="JAUJDW010000139">
    <property type="protein sequence ID" value="KAK0625644.1"/>
    <property type="molecule type" value="Genomic_DNA"/>
</dbReference>
<dbReference type="AlphaFoldDB" id="A0AA39X1M9"/>
<feature type="region of interest" description="Disordered" evidence="7">
    <location>
        <begin position="128"/>
        <end position="238"/>
    </location>
</feature>
<protein>
    <submittedName>
        <fullName evidence="9">Transcriptional regulatory protein</fullName>
    </submittedName>
</protein>
<dbReference type="GO" id="GO:0005634">
    <property type="term" value="C:nucleus"/>
    <property type="evidence" value="ECO:0007669"/>
    <property type="project" value="UniProtKB-SubCell"/>
</dbReference>
<dbReference type="GO" id="GO:0043565">
    <property type="term" value="F:sequence-specific DNA binding"/>
    <property type="evidence" value="ECO:0007669"/>
    <property type="project" value="TreeGrafter"/>
</dbReference>
<keyword evidence="4" id="KW-0238">DNA-binding</keyword>
<evidence type="ECO:0000256" key="3">
    <source>
        <dbReference type="ARBA" id="ARBA00023015"/>
    </source>
</evidence>
<dbReference type="PROSITE" id="PS00463">
    <property type="entry name" value="ZN2_CY6_FUNGAL_1"/>
    <property type="match status" value="1"/>
</dbReference>
<proteinExistence type="predicted"/>
<evidence type="ECO:0000256" key="6">
    <source>
        <dbReference type="ARBA" id="ARBA00023242"/>
    </source>
</evidence>
<dbReference type="InterPro" id="IPR051711">
    <property type="entry name" value="Stress_Response_Reg"/>
</dbReference>
<dbReference type="SUPFAM" id="SSF57701">
    <property type="entry name" value="Zn2/Cys6 DNA-binding domain"/>
    <property type="match status" value="1"/>
</dbReference>
<dbReference type="InterPro" id="IPR036864">
    <property type="entry name" value="Zn2-C6_fun-type_DNA-bd_sf"/>
</dbReference>
<feature type="compositionally biased region" description="Basic residues" evidence="7">
    <location>
        <begin position="56"/>
        <end position="68"/>
    </location>
</feature>
<feature type="compositionally biased region" description="Low complexity" evidence="7">
    <location>
        <begin position="141"/>
        <end position="159"/>
    </location>
</feature>
<dbReference type="Proteomes" id="UP001175001">
    <property type="component" value="Unassembled WGS sequence"/>
</dbReference>
<evidence type="ECO:0000313" key="10">
    <source>
        <dbReference type="Proteomes" id="UP001175001"/>
    </source>
</evidence>
<evidence type="ECO:0000256" key="1">
    <source>
        <dbReference type="ARBA" id="ARBA00004123"/>
    </source>
</evidence>
<evidence type="ECO:0000256" key="7">
    <source>
        <dbReference type="SAM" id="MobiDB-lite"/>
    </source>
</evidence>
<dbReference type="CDD" id="cd00067">
    <property type="entry name" value="GAL4"/>
    <property type="match status" value="1"/>
</dbReference>
<dbReference type="PROSITE" id="PS50048">
    <property type="entry name" value="ZN2_CY6_FUNGAL_2"/>
    <property type="match status" value="1"/>
</dbReference>
<dbReference type="Gene3D" id="4.10.240.10">
    <property type="entry name" value="Zn(2)-C6 fungal-type DNA-binding domain"/>
    <property type="match status" value="1"/>
</dbReference>
<feature type="compositionally biased region" description="Polar residues" evidence="7">
    <location>
        <begin position="25"/>
        <end position="36"/>
    </location>
</feature>
<dbReference type="PANTHER" id="PTHR47540:SF3">
    <property type="entry name" value="ZN(II)2CYS6 TRANSCRIPTION FACTOR (EUROFUNG)"/>
    <property type="match status" value="1"/>
</dbReference>
<gene>
    <name evidence="9" type="primary">YJL206C_1</name>
    <name evidence="9" type="ORF">DIS24_g11039</name>
</gene>
<dbReference type="CDD" id="cd12148">
    <property type="entry name" value="fungal_TF_MHR"/>
    <property type="match status" value="1"/>
</dbReference>
<keyword evidence="10" id="KW-1185">Reference proteome</keyword>
<dbReference type="InterPro" id="IPR001138">
    <property type="entry name" value="Zn2Cys6_DnaBD"/>
</dbReference>
<reference evidence="9" key="1">
    <citation type="submission" date="2023-06" db="EMBL/GenBank/DDBJ databases">
        <title>Multi-omics analyses reveal the molecular pathogenesis toolkit of Lasiodiplodia hormozganensis, a cross-kingdom pathogen.</title>
        <authorList>
            <person name="Felix C."/>
            <person name="Meneses R."/>
            <person name="Goncalves M.F.M."/>
            <person name="Tilleman L."/>
            <person name="Duarte A.S."/>
            <person name="Jorrin-Novo J.V."/>
            <person name="Van De Peer Y."/>
            <person name="Deforce D."/>
            <person name="Van Nieuwerburgh F."/>
            <person name="Esteves A.C."/>
            <person name="Alves A."/>
        </authorList>
    </citation>
    <scope>NUCLEOTIDE SEQUENCE</scope>
    <source>
        <strain evidence="9">CBS 339.90</strain>
    </source>
</reference>
<dbReference type="GO" id="GO:0045944">
    <property type="term" value="P:positive regulation of transcription by RNA polymerase II"/>
    <property type="evidence" value="ECO:0007669"/>
    <property type="project" value="TreeGrafter"/>
</dbReference>
<evidence type="ECO:0000313" key="9">
    <source>
        <dbReference type="EMBL" id="KAK0625644.1"/>
    </source>
</evidence>
<feature type="compositionally biased region" description="Polar residues" evidence="7">
    <location>
        <begin position="213"/>
        <end position="232"/>
    </location>
</feature>
<keyword evidence="6" id="KW-0539">Nucleus</keyword>
<dbReference type="SMART" id="SM00906">
    <property type="entry name" value="Fungal_trans"/>
    <property type="match status" value="1"/>
</dbReference>
<accession>A0AA39X1M9</accession>
<dbReference type="Pfam" id="PF00172">
    <property type="entry name" value="Zn_clus"/>
    <property type="match status" value="1"/>
</dbReference>
<dbReference type="GO" id="GO:0008270">
    <property type="term" value="F:zinc ion binding"/>
    <property type="evidence" value="ECO:0007669"/>
    <property type="project" value="InterPro"/>
</dbReference>